<dbReference type="InterPro" id="IPR002502">
    <property type="entry name" value="Amidase_domain"/>
</dbReference>
<sequence length="294" mass="32749">MIRHRRLGALPLSALVLSALLAGCAPLESRDGYRVDHGHPSSAHDSRVSQLIIHYTHEDEATSLSILTGPRVSSHYLLPVPARQGEQRVYQLVDESRRAWHAGASHWRGQSGLNATSIGIEIVNAGPEPGADQRRWAPYPDAQIDTLIALLRDIAARHDIAPDDILGHADVAPERKVDPGPAFPWKRLHEAGIGAWPDADEVAHYRRRFATRPPDLATFQQALAEWGYALPTKGKLDERTRAVLRAFQMHFRPADYRGRPDIESAARLWALLAKYRPEALARLESQEQAAELSR</sequence>
<dbReference type="InterPro" id="IPR051206">
    <property type="entry name" value="NAMLAA_amidase_2"/>
</dbReference>
<dbReference type="PROSITE" id="PS51257">
    <property type="entry name" value="PROKAR_LIPOPROTEIN"/>
    <property type="match status" value="1"/>
</dbReference>
<dbReference type="InterPro" id="IPR036365">
    <property type="entry name" value="PGBD-like_sf"/>
</dbReference>
<keyword evidence="4" id="KW-0378">Hydrolase</keyword>
<dbReference type="GO" id="GO:0009253">
    <property type="term" value="P:peptidoglycan catabolic process"/>
    <property type="evidence" value="ECO:0007669"/>
    <property type="project" value="InterPro"/>
</dbReference>
<dbReference type="Gene3D" id="3.40.80.10">
    <property type="entry name" value="Peptidoglycan recognition protein-like"/>
    <property type="match status" value="1"/>
</dbReference>
<dbReference type="InterPro" id="IPR002477">
    <property type="entry name" value="Peptidoglycan-bd-like"/>
</dbReference>
<dbReference type="GO" id="GO:0008745">
    <property type="term" value="F:N-acetylmuramoyl-L-alanine amidase activity"/>
    <property type="evidence" value="ECO:0007669"/>
    <property type="project" value="UniProtKB-EC"/>
</dbReference>
<feature type="signal peptide" evidence="6">
    <location>
        <begin position="1"/>
        <end position="24"/>
    </location>
</feature>
<evidence type="ECO:0000313" key="8">
    <source>
        <dbReference type="EMBL" id="TZG41120.1"/>
    </source>
</evidence>
<keyword evidence="6" id="KW-0732">Signal</keyword>
<evidence type="ECO:0000256" key="5">
    <source>
        <dbReference type="ARBA" id="ARBA00023316"/>
    </source>
</evidence>
<accession>A0A5D9DDB9</accession>
<comment type="caution">
    <text evidence="8">The sequence shown here is derived from an EMBL/GenBank/DDBJ whole genome shotgun (WGS) entry which is preliminary data.</text>
</comment>
<dbReference type="InterPro" id="IPR036366">
    <property type="entry name" value="PGBDSf"/>
</dbReference>
<evidence type="ECO:0000259" key="7">
    <source>
        <dbReference type="SMART" id="SM00644"/>
    </source>
</evidence>
<gene>
    <name evidence="8" type="ORF">FZZ93_00175</name>
</gene>
<comment type="catalytic activity">
    <reaction evidence="1">
        <text>Hydrolyzes the link between N-acetylmuramoyl residues and L-amino acid residues in certain cell-wall glycopeptides.</text>
        <dbReference type="EC" id="3.5.1.28"/>
    </reaction>
</comment>
<dbReference type="Pfam" id="PF01471">
    <property type="entry name" value="PG_binding_1"/>
    <property type="match status" value="1"/>
</dbReference>
<evidence type="ECO:0000256" key="3">
    <source>
        <dbReference type="ARBA" id="ARBA00011901"/>
    </source>
</evidence>
<dbReference type="GO" id="GO:0019867">
    <property type="term" value="C:outer membrane"/>
    <property type="evidence" value="ECO:0007669"/>
    <property type="project" value="TreeGrafter"/>
</dbReference>
<dbReference type="InterPro" id="IPR036505">
    <property type="entry name" value="Amidase/PGRP_sf"/>
</dbReference>
<evidence type="ECO:0000256" key="6">
    <source>
        <dbReference type="SAM" id="SignalP"/>
    </source>
</evidence>
<dbReference type="PANTHER" id="PTHR30417:SF1">
    <property type="entry name" value="N-ACETYLMURAMOYL-L-ALANINE AMIDASE AMID"/>
    <property type="match status" value="1"/>
</dbReference>
<keyword evidence="9" id="KW-1185">Reference proteome</keyword>
<dbReference type="EC" id="3.5.1.28" evidence="3"/>
<name>A0A5D9DDB9_HALER</name>
<dbReference type="AlphaFoldDB" id="A0A5D9DDB9"/>
<evidence type="ECO:0000256" key="4">
    <source>
        <dbReference type="ARBA" id="ARBA00022801"/>
    </source>
</evidence>
<feature type="chain" id="PRO_5023008954" description="N-acetylmuramoyl-L-alanine amidase" evidence="6">
    <location>
        <begin position="25"/>
        <end position="294"/>
    </location>
</feature>
<dbReference type="RefSeq" id="WP_149320317.1">
    <property type="nucleotide sequence ID" value="NZ_JARWAH010000001.1"/>
</dbReference>
<dbReference type="PANTHER" id="PTHR30417">
    <property type="entry name" value="N-ACETYLMURAMOYL-L-ALANINE AMIDASE AMID"/>
    <property type="match status" value="1"/>
</dbReference>
<reference evidence="8 9" key="1">
    <citation type="submission" date="2019-08" db="EMBL/GenBank/DDBJ databases">
        <title>Draft Genome Sequence of Halomonas eurihalina Isolated from Preserved Hide-surface.</title>
        <authorList>
            <person name="Hussain S.A."/>
            <person name="Xu A."/>
            <person name="Sarker M."/>
            <person name="Sommers C."/>
        </authorList>
    </citation>
    <scope>NUCLEOTIDE SEQUENCE [LARGE SCALE GENOMIC DNA]</scope>
    <source>
        <strain evidence="8 9">MS1</strain>
    </source>
</reference>
<evidence type="ECO:0000313" key="9">
    <source>
        <dbReference type="Proteomes" id="UP000324260"/>
    </source>
</evidence>
<dbReference type="EMBL" id="VTPU01000001">
    <property type="protein sequence ID" value="TZG41120.1"/>
    <property type="molecule type" value="Genomic_DNA"/>
</dbReference>
<dbReference type="CDD" id="cd06583">
    <property type="entry name" value="PGRP"/>
    <property type="match status" value="1"/>
</dbReference>
<comment type="similarity">
    <text evidence="2">Belongs to the N-acetylmuramoyl-L-alanine amidase 2 family.</text>
</comment>
<dbReference type="SUPFAM" id="SSF55846">
    <property type="entry name" value="N-acetylmuramoyl-L-alanine amidase-like"/>
    <property type="match status" value="1"/>
</dbReference>
<dbReference type="Pfam" id="PF01510">
    <property type="entry name" value="Amidase_2"/>
    <property type="match status" value="1"/>
</dbReference>
<dbReference type="GO" id="GO:0071555">
    <property type="term" value="P:cell wall organization"/>
    <property type="evidence" value="ECO:0007669"/>
    <property type="project" value="UniProtKB-KW"/>
</dbReference>
<organism evidence="8 9">
    <name type="scientific">Halomonas eurihalina</name>
    <dbReference type="NCBI Taxonomy" id="42566"/>
    <lineage>
        <taxon>Bacteria</taxon>
        <taxon>Pseudomonadati</taxon>
        <taxon>Pseudomonadota</taxon>
        <taxon>Gammaproteobacteria</taxon>
        <taxon>Oceanospirillales</taxon>
        <taxon>Halomonadaceae</taxon>
        <taxon>Halomonas</taxon>
    </lineage>
</organism>
<dbReference type="SUPFAM" id="SSF47090">
    <property type="entry name" value="PGBD-like"/>
    <property type="match status" value="1"/>
</dbReference>
<proteinExistence type="inferred from homology"/>
<evidence type="ECO:0000256" key="1">
    <source>
        <dbReference type="ARBA" id="ARBA00001561"/>
    </source>
</evidence>
<dbReference type="Gene3D" id="1.10.101.10">
    <property type="entry name" value="PGBD-like superfamily/PGBD"/>
    <property type="match status" value="1"/>
</dbReference>
<evidence type="ECO:0000256" key="2">
    <source>
        <dbReference type="ARBA" id="ARBA00007553"/>
    </source>
</evidence>
<protein>
    <recommendedName>
        <fullName evidence="3">N-acetylmuramoyl-L-alanine amidase</fullName>
        <ecNumber evidence="3">3.5.1.28</ecNumber>
    </recommendedName>
</protein>
<feature type="domain" description="N-acetylmuramoyl-L-alanine amidase" evidence="7">
    <location>
        <begin position="37"/>
        <end position="180"/>
    </location>
</feature>
<dbReference type="Proteomes" id="UP000324260">
    <property type="component" value="Unassembled WGS sequence"/>
</dbReference>
<dbReference type="FunFam" id="3.40.80.10:FF:000003">
    <property type="entry name" value="N-acetylmuramoyl-L-alanine amidase"/>
    <property type="match status" value="1"/>
</dbReference>
<dbReference type="GO" id="GO:0009254">
    <property type="term" value="P:peptidoglycan turnover"/>
    <property type="evidence" value="ECO:0007669"/>
    <property type="project" value="TreeGrafter"/>
</dbReference>
<dbReference type="SMART" id="SM00644">
    <property type="entry name" value="Ami_2"/>
    <property type="match status" value="1"/>
</dbReference>
<keyword evidence="5" id="KW-0961">Cell wall biogenesis/degradation</keyword>
<dbReference type="OrthoDB" id="9794842at2"/>